<protein>
    <recommendedName>
        <fullName evidence="1">HPt domain-containing protein</fullName>
    </recommendedName>
</protein>
<dbReference type="Pfam" id="PF01627">
    <property type="entry name" value="Hpt"/>
    <property type="match status" value="1"/>
</dbReference>
<dbReference type="SUPFAM" id="SSF47226">
    <property type="entry name" value="Histidine-containing phosphotransfer domain, HPT domain"/>
    <property type="match status" value="1"/>
</dbReference>
<evidence type="ECO:0000259" key="1">
    <source>
        <dbReference type="Pfam" id="PF01627"/>
    </source>
</evidence>
<dbReference type="GO" id="GO:0000160">
    <property type="term" value="P:phosphorelay signal transduction system"/>
    <property type="evidence" value="ECO:0007669"/>
    <property type="project" value="InterPro"/>
</dbReference>
<accession>A0A7J0BR38</accession>
<keyword evidence="3" id="KW-1185">Reference proteome</keyword>
<sequence length="268" mass="27868">MAVAFCYELDVWVLDPVMGNRMLLAGWVRAEADNLDMRCRFHAVADAGELGGTLCGLILASDAFPVSSVRSLPLPEPSGLSSPRVYPREPGAPDVPGVPGATGGQETHGVQGVLCVYAGSETGRGESMRLSEGPVRLTWPVPRRMLRRLMAAAVAVVSQMPPAGFAGPAGPALFGHPLPAELREFSGRLRGALQELHEGCAAALQGGDCAGGERTAHTLKGTAMSFGQLVLAEAADALQDAFAAEDTAEAAWWLDVLARLGCAGDAPV</sequence>
<dbReference type="EMBL" id="BLVP01000002">
    <property type="protein sequence ID" value="GFM36149.1"/>
    <property type="molecule type" value="Genomic_DNA"/>
</dbReference>
<gene>
    <name evidence="2" type="ORF">DSM19430T_08330</name>
</gene>
<dbReference type="Proteomes" id="UP000503820">
    <property type="component" value="Unassembled WGS sequence"/>
</dbReference>
<name>A0A7J0BR38_9BACT</name>
<proteinExistence type="predicted"/>
<comment type="caution">
    <text evidence="2">The sequence shown here is derived from an EMBL/GenBank/DDBJ whole genome shotgun (WGS) entry which is preliminary data.</text>
</comment>
<evidence type="ECO:0000313" key="3">
    <source>
        <dbReference type="Proteomes" id="UP000503820"/>
    </source>
</evidence>
<dbReference type="InterPro" id="IPR036641">
    <property type="entry name" value="HPT_dom_sf"/>
</dbReference>
<organism evidence="2 3">
    <name type="scientific">Desulfovibrio psychrotolerans</name>
    <dbReference type="NCBI Taxonomy" id="415242"/>
    <lineage>
        <taxon>Bacteria</taxon>
        <taxon>Pseudomonadati</taxon>
        <taxon>Thermodesulfobacteriota</taxon>
        <taxon>Desulfovibrionia</taxon>
        <taxon>Desulfovibrionales</taxon>
        <taxon>Desulfovibrionaceae</taxon>
        <taxon>Desulfovibrio</taxon>
    </lineage>
</organism>
<dbReference type="AlphaFoldDB" id="A0A7J0BR38"/>
<feature type="domain" description="HPt" evidence="1">
    <location>
        <begin position="191"/>
        <end position="249"/>
    </location>
</feature>
<reference evidence="2 3" key="1">
    <citation type="submission" date="2020-05" db="EMBL/GenBank/DDBJ databases">
        <title>Draft genome sequence of Desulfovibrio psychrotolerans JS1T.</title>
        <authorList>
            <person name="Ueno A."/>
            <person name="Tamazawa S."/>
            <person name="Tamamura S."/>
            <person name="Murakami T."/>
            <person name="Kiyama T."/>
            <person name="Inomata H."/>
            <person name="Amano Y."/>
            <person name="Miyakawa K."/>
            <person name="Tamaki H."/>
            <person name="Naganuma T."/>
            <person name="Kaneko K."/>
        </authorList>
    </citation>
    <scope>NUCLEOTIDE SEQUENCE [LARGE SCALE GENOMIC DNA]</scope>
    <source>
        <strain evidence="2 3">JS1</strain>
    </source>
</reference>
<dbReference type="Gene3D" id="1.20.120.160">
    <property type="entry name" value="HPT domain"/>
    <property type="match status" value="1"/>
</dbReference>
<evidence type="ECO:0000313" key="2">
    <source>
        <dbReference type="EMBL" id="GFM36149.1"/>
    </source>
</evidence>
<dbReference type="InterPro" id="IPR008207">
    <property type="entry name" value="Sig_transdc_His_kin_Hpt_dom"/>
</dbReference>
<dbReference type="GO" id="GO:0004672">
    <property type="term" value="F:protein kinase activity"/>
    <property type="evidence" value="ECO:0007669"/>
    <property type="project" value="UniProtKB-ARBA"/>
</dbReference>